<name>A0A163JPP2_ABSGL</name>
<dbReference type="GO" id="GO:0003677">
    <property type="term" value="F:DNA binding"/>
    <property type="evidence" value="ECO:0007669"/>
    <property type="project" value="InterPro"/>
</dbReference>
<proteinExistence type="predicted"/>
<dbReference type="AlphaFoldDB" id="A0A163JPP2"/>
<accession>A0A163JPP2</accession>
<dbReference type="InterPro" id="IPR038279">
    <property type="entry name" value="Ndc10_dom2_sf"/>
</dbReference>
<dbReference type="InParanoid" id="A0A163JPP2"/>
<dbReference type="EMBL" id="LT553497">
    <property type="protein sequence ID" value="SAM00923.1"/>
    <property type="molecule type" value="Genomic_DNA"/>
</dbReference>
<sequence length="176" mass="20049">MNERISPFDLTSSPFELDLHKHHASLVYLQVQKTKKMSSFQTPHLRGQYPMKKGECYRQNHRDRTNLCMLSFEDNKDWHRNGLTLPIGNRSARPSLPPGIRSNQNTQINCGLSARMAGNVCANVDQIRRQGRWNNTTINGAYLTNLSREFVRSIPTRAALNPPTSLCKKLFPAIGE</sequence>
<evidence type="ECO:0000313" key="1">
    <source>
        <dbReference type="EMBL" id="SAM00923.1"/>
    </source>
</evidence>
<dbReference type="Gene3D" id="1.10.443.20">
    <property type="entry name" value="Centromere DNA-binding protein complex CBF3 subunit, domain 2"/>
    <property type="match status" value="1"/>
</dbReference>
<protein>
    <recommendedName>
        <fullName evidence="3">Ndc10 domain-containing protein</fullName>
    </recommendedName>
</protein>
<reference evidence="1" key="1">
    <citation type="submission" date="2016-04" db="EMBL/GenBank/DDBJ databases">
        <authorList>
            <person name="Evans L.H."/>
            <person name="Alamgir A."/>
            <person name="Owens N."/>
            <person name="Weber N.D."/>
            <person name="Virtaneva K."/>
            <person name="Barbian K."/>
            <person name="Babar A."/>
            <person name="Rosenke K."/>
        </authorList>
    </citation>
    <scope>NUCLEOTIDE SEQUENCE [LARGE SCALE GENOMIC DNA]</scope>
    <source>
        <strain evidence="1">CBS 101.48</strain>
    </source>
</reference>
<keyword evidence="2" id="KW-1185">Reference proteome</keyword>
<dbReference type="Proteomes" id="UP000078561">
    <property type="component" value="Unassembled WGS sequence"/>
</dbReference>
<evidence type="ECO:0000313" key="2">
    <source>
        <dbReference type="Proteomes" id="UP000078561"/>
    </source>
</evidence>
<gene>
    <name evidence="1" type="primary">ABSGL_06659.1 scaffold 8661</name>
</gene>
<dbReference type="OrthoDB" id="2204095at2759"/>
<evidence type="ECO:0008006" key="3">
    <source>
        <dbReference type="Google" id="ProtNLM"/>
    </source>
</evidence>
<organism evidence="1">
    <name type="scientific">Absidia glauca</name>
    <name type="common">Pin mould</name>
    <dbReference type="NCBI Taxonomy" id="4829"/>
    <lineage>
        <taxon>Eukaryota</taxon>
        <taxon>Fungi</taxon>
        <taxon>Fungi incertae sedis</taxon>
        <taxon>Mucoromycota</taxon>
        <taxon>Mucoromycotina</taxon>
        <taxon>Mucoromycetes</taxon>
        <taxon>Mucorales</taxon>
        <taxon>Cunninghamellaceae</taxon>
        <taxon>Absidia</taxon>
    </lineage>
</organism>